<evidence type="ECO:0000313" key="5">
    <source>
        <dbReference type="Proteomes" id="UP000480410"/>
    </source>
</evidence>
<gene>
    <name evidence="3" type="ORF">G3435_02825</name>
    <name evidence="4" type="ORF">G3436_00380</name>
</gene>
<name>A0A6B3NHB6_9PSED</name>
<accession>A0A6B3NHB6</accession>
<reference evidence="5 6" key="1">
    <citation type="submission" date="2020-02" db="EMBL/GenBank/DDBJ databases">
        <title>Broccoli isolated Pseudomonas sp.</title>
        <authorList>
            <person name="Fujikawa T."/>
            <person name="Sawada H."/>
        </authorList>
    </citation>
    <scope>NUCLEOTIDE SEQUENCE [LARGE SCALE GENOMIC DNA]</scope>
    <source>
        <strain evidence="4 6">MAFF212427</strain>
        <strain evidence="3 5">MAFF212428</strain>
    </source>
</reference>
<dbReference type="InterPro" id="IPR007896">
    <property type="entry name" value="BTP_bacteria"/>
</dbReference>
<evidence type="ECO:0000313" key="3">
    <source>
        <dbReference type="EMBL" id="NER59200.1"/>
    </source>
</evidence>
<accession>A0A6M0D0D1</accession>
<organism evidence="4 6">
    <name type="scientific">Pseudomonas brassicae</name>
    <dbReference type="NCBI Taxonomy" id="2708063"/>
    <lineage>
        <taxon>Bacteria</taxon>
        <taxon>Pseudomonadati</taxon>
        <taxon>Pseudomonadota</taxon>
        <taxon>Gammaproteobacteria</taxon>
        <taxon>Pseudomonadales</taxon>
        <taxon>Pseudomonadaceae</taxon>
        <taxon>Pseudomonas</taxon>
    </lineage>
</organism>
<sequence length="151" mass="16824">MQGVTRKITQAVLYELVAVACVAPAVALAFDAGMAHSTLLSVIMSAMALGWNLLYNHLFEYWEARQAQRSRTFVRRLLHAIGFEGGLVLILLPVVACWLDISLWAALGTNLALFVFFFAYAFVFQWAFDRVFGVPDSARERNDHASVPANE</sequence>
<evidence type="ECO:0000256" key="1">
    <source>
        <dbReference type="SAM" id="Phobius"/>
    </source>
</evidence>
<comment type="caution">
    <text evidence="4">The sequence shown here is derived from an EMBL/GenBank/DDBJ whole genome shotgun (WGS) entry which is preliminary data.</text>
</comment>
<feature type="transmembrane region" description="Helical" evidence="1">
    <location>
        <begin position="76"/>
        <end position="95"/>
    </location>
</feature>
<feature type="domain" description="Chlorhexidine efflux transporter" evidence="2">
    <location>
        <begin position="3"/>
        <end position="65"/>
    </location>
</feature>
<proteinExistence type="predicted"/>
<dbReference type="NCBIfam" id="NF033664">
    <property type="entry name" value="PACE_transport"/>
    <property type="match status" value="1"/>
</dbReference>
<dbReference type="RefSeq" id="WP_163940250.1">
    <property type="nucleotide sequence ID" value="NZ_JAAHBU010000003.1"/>
</dbReference>
<keyword evidence="1" id="KW-0812">Transmembrane</keyword>
<evidence type="ECO:0000259" key="2">
    <source>
        <dbReference type="Pfam" id="PF05232"/>
    </source>
</evidence>
<evidence type="ECO:0000313" key="6">
    <source>
        <dbReference type="Proteomes" id="UP000482634"/>
    </source>
</evidence>
<dbReference type="Proteomes" id="UP000480410">
    <property type="component" value="Unassembled WGS sequence"/>
</dbReference>
<protein>
    <submittedName>
        <fullName evidence="4">PACE efflux transporter</fullName>
    </submittedName>
</protein>
<keyword evidence="1" id="KW-0472">Membrane</keyword>
<feature type="domain" description="Chlorhexidine efflux transporter" evidence="2">
    <location>
        <begin position="71"/>
        <end position="133"/>
    </location>
</feature>
<dbReference type="EMBL" id="JAAHBU010000003">
    <property type="protein sequence ID" value="NER62645.1"/>
    <property type="molecule type" value="Genomic_DNA"/>
</dbReference>
<dbReference type="Pfam" id="PF05232">
    <property type="entry name" value="BTP"/>
    <property type="match status" value="2"/>
</dbReference>
<keyword evidence="1" id="KW-1133">Transmembrane helix</keyword>
<feature type="transmembrane region" description="Helical" evidence="1">
    <location>
        <begin position="36"/>
        <end position="55"/>
    </location>
</feature>
<dbReference type="EMBL" id="JAAHBV010000047">
    <property type="protein sequence ID" value="NER59200.1"/>
    <property type="molecule type" value="Genomic_DNA"/>
</dbReference>
<keyword evidence="6" id="KW-1185">Reference proteome</keyword>
<feature type="transmembrane region" description="Helical" evidence="1">
    <location>
        <begin position="12"/>
        <end position="30"/>
    </location>
</feature>
<evidence type="ECO:0000313" key="4">
    <source>
        <dbReference type="EMBL" id="NER62645.1"/>
    </source>
</evidence>
<feature type="transmembrane region" description="Helical" evidence="1">
    <location>
        <begin position="101"/>
        <end position="123"/>
    </location>
</feature>
<dbReference type="InterPro" id="IPR058208">
    <property type="entry name" value="PACE"/>
</dbReference>
<dbReference type="Proteomes" id="UP000482634">
    <property type="component" value="Unassembled WGS sequence"/>
</dbReference>
<dbReference type="AlphaFoldDB" id="A0A6B3NHB6"/>